<dbReference type="Pfam" id="PF13545">
    <property type="entry name" value="HTH_Crp_2"/>
    <property type="match status" value="1"/>
</dbReference>
<dbReference type="SUPFAM" id="SSF46785">
    <property type="entry name" value="Winged helix' DNA-binding domain"/>
    <property type="match status" value="1"/>
</dbReference>
<dbReference type="PROSITE" id="PS00888">
    <property type="entry name" value="CNMP_BINDING_1"/>
    <property type="match status" value="1"/>
</dbReference>
<dbReference type="SUPFAM" id="SSF51206">
    <property type="entry name" value="cAMP-binding domain-like"/>
    <property type="match status" value="1"/>
</dbReference>
<organism evidence="6 7">
    <name type="scientific">Parasphingorhabdus litoris</name>
    <dbReference type="NCBI Taxonomy" id="394733"/>
    <lineage>
        <taxon>Bacteria</taxon>
        <taxon>Pseudomonadati</taxon>
        <taxon>Pseudomonadota</taxon>
        <taxon>Alphaproteobacteria</taxon>
        <taxon>Sphingomonadales</taxon>
        <taxon>Sphingomonadaceae</taxon>
        <taxon>Parasphingorhabdus</taxon>
    </lineage>
</organism>
<dbReference type="InterPro" id="IPR036390">
    <property type="entry name" value="WH_DNA-bd_sf"/>
</dbReference>
<keyword evidence="2" id="KW-0238">DNA-binding</keyword>
<evidence type="ECO:0000259" key="5">
    <source>
        <dbReference type="PROSITE" id="PS51063"/>
    </source>
</evidence>
<accession>A0ABN1A2Y9</accession>
<dbReference type="Gene3D" id="2.60.120.10">
    <property type="entry name" value="Jelly Rolls"/>
    <property type="match status" value="1"/>
</dbReference>
<dbReference type="SMART" id="SM00419">
    <property type="entry name" value="HTH_CRP"/>
    <property type="match status" value="1"/>
</dbReference>
<dbReference type="InterPro" id="IPR018488">
    <property type="entry name" value="cNMP-bd_CS"/>
</dbReference>
<sequence>MQAIGDGTSLVKAEELAGILAEHSLFSDCDEAELADLILRGHFVQYDKGDDLIMQGDPGDSLLILLSGNARTSLIASNGHEIVLDYAEPGQVLGEIALLDGGERTASVTAIEPTTALTITRAAFEEILKKHKNMALRLLKVMANRIRTANTMIEGDRAYTSGPRLARYLLRLSVVGAEEGRLKLDLSQSELGNFAGMSREHINRQLSTWSEDGIVSVESGKVRILNHAVLSNIANADS</sequence>
<dbReference type="Pfam" id="PF00027">
    <property type="entry name" value="cNMP_binding"/>
    <property type="match status" value="1"/>
</dbReference>
<keyword evidence="7" id="KW-1185">Reference proteome</keyword>
<dbReference type="InterPro" id="IPR018490">
    <property type="entry name" value="cNMP-bd_dom_sf"/>
</dbReference>
<gene>
    <name evidence="6" type="ORF">GCM10009096_03690</name>
</gene>
<dbReference type="Proteomes" id="UP001500713">
    <property type="component" value="Unassembled WGS sequence"/>
</dbReference>
<proteinExistence type="predicted"/>
<evidence type="ECO:0000313" key="6">
    <source>
        <dbReference type="EMBL" id="GAA0466276.1"/>
    </source>
</evidence>
<dbReference type="InterPro" id="IPR036388">
    <property type="entry name" value="WH-like_DNA-bd_sf"/>
</dbReference>
<dbReference type="SMART" id="SM00100">
    <property type="entry name" value="cNMP"/>
    <property type="match status" value="1"/>
</dbReference>
<dbReference type="PROSITE" id="PS51063">
    <property type="entry name" value="HTH_CRP_2"/>
    <property type="match status" value="1"/>
</dbReference>
<evidence type="ECO:0000313" key="7">
    <source>
        <dbReference type="Proteomes" id="UP001500713"/>
    </source>
</evidence>
<dbReference type="PROSITE" id="PS00889">
    <property type="entry name" value="CNMP_BINDING_2"/>
    <property type="match status" value="1"/>
</dbReference>
<comment type="caution">
    <text evidence="6">The sequence shown here is derived from an EMBL/GenBank/DDBJ whole genome shotgun (WGS) entry which is preliminary data.</text>
</comment>
<reference evidence="6 7" key="1">
    <citation type="journal article" date="2019" name="Int. J. Syst. Evol. Microbiol.">
        <title>The Global Catalogue of Microorganisms (GCM) 10K type strain sequencing project: providing services to taxonomists for standard genome sequencing and annotation.</title>
        <authorList>
            <consortium name="The Broad Institute Genomics Platform"/>
            <consortium name="The Broad Institute Genome Sequencing Center for Infectious Disease"/>
            <person name="Wu L."/>
            <person name="Ma J."/>
        </authorList>
    </citation>
    <scope>NUCLEOTIDE SEQUENCE [LARGE SCALE GENOMIC DNA]</scope>
    <source>
        <strain evidence="6 7">JCM 14162</strain>
    </source>
</reference>
<keyword evidence="3" id="KW-0804">Transcription</keyword>
<protein>
    <submittedName>
        <fullName evidence="6">Crp/Fnr family transcriptional regulator</fullName>
    </submittedName>
</protein>
<evidence type="ECO:0000259" key="4">
    <source>
        <dbReference type="PROSITE" id="PS50042"/>
    </source>
</evidence>
<evidence type="ECO:0000256" key="1">
    <source>
        <dbReference type="ARBA" id="ARBA00023015"/>
    </source>
</evidence>
<dbReference type="InterPro" id="IPR014710">
    <property type="entry name" value="RmlC-like_jellyroll"/>
</dbReference>
<feature type="domain" description="HTH crp-type" evidence="5">
    <location>
        <begin position="159"/>
        <end position="228"/>
    </location>
</feature>
<dbReference type="InterPro" id="IPR050397">
    <property type="entry name" value="Env_Response_Regulators"/>
</dbReference>
<dbReference type="InterPro" id="IPR012318">
    <property type="entry name" value="HTH_CRP"/>
</dbReference>
<dbReference type="InterPro" id="IPR000595">
    <property type="entry name" value="cNMP-bd_dom"/>
</dbReference>
<name>A0ABN1A2Y9_9SPHN</name>
<evidence type="ECO:0000256" key="3">
    <source>
        <dbReference type="ARBA" id="ARBA00023163"/>
    </source>
</evidence>
<keyword evidence="1" id="KW-0805">Transcription regulation</keyword>
<dbReference type="PANTHER" id="PTHR24567">
    <property type="entry name" value="CRP FAMILY TRANSCRIPTIONAL REGULATORY PROTEIN"/>
    <property type="match status" value="1"/>
</dbReference>
<dbReference type="CDD" id="cd00038">
    <property type="entry name" value="CAP_ED"/>
    <property type="match status" value="1"/>
</dbReference>
<dbReference type="EMBL" id="BAAAEM010000002">
    <property type="protein sequence ID" value="GAA0466276.1"/>
    <property type="molecule type" value="Genomic_DNA"/>
</dbReference>
<dbReference type="PANTHER" id="PTHR24567:SF68">
    <property type="entry name" value="DNA-BINDING TRANSCRIPTIONAL DUAL REGULATOR CRP"/>
    <property type="match status" value="1"/>
</dbReference>
<dbReference type="PROSITE" id="PS50042">
    <property type="entry name" value="CNMP_BINDING_3"/>
    <property type="match status" value="1"/>
</dbReference>
<evidence type="ECO:0000256" key="2">
    <source>
        <dbReference type="ARBA" id="ARBA00023125"/>
    </source>
</evidence>
<dbReference type="Gene3D" id="1.10.10.10">
    <property type="entry name" value="Winged helix-like DNA-binding domain superfamily/Winged helix DNA-binding domain"/>
    <property type="match status" value="1"/>
</dbReference>
<feature type="domain" description="Cyclic nucleotide-binding" evidence="4">
    <location>
        <begin position="25"/>
        <end position="145"/>
    </location>
</feature>